<accession>A0A7J6V008</accession>
<keyword evidence="2" id="KW-1185">Reference proteome</keyword>
<organism evidence="1 2">
    <name type="scientific">Thalictrum thalictroides</name>
    <name type="common">Rue-anemone</name>
    <name type="synonym">Anemone thalictroides</name>
    <dbReference type="NCBI Taxonomy" id="46969"/>
    <lineage>
        <taxon>Eukaryota</taxon>
        <taxon>Viridiplantae</taxon>
        <taxon>Streptophyta</taxon>
        <taxon>Embryophyta</taxon>
        <taxon>Tracheophyta</taxon>
        <taxon>Spermatophyta</taxon>
        <taxon>Magnoliopsida</taxon>
        <taxon>Ranunculales</taxon>
        <taxon>Ranunculaceae</taxon>
        <taxon>Thalictroideae</taxon>
        <taxon>Thalictrum</taxon>
    </lineage>
</organism>
<reference evidence="1 2" key="1">
    <citation type="submission" date="2020-06" db="EMBL/GenBank/DDBJ databases">
        <title>Transcriptomic and genomic resources for Thalictrum thalictroides and T. hernandezii: Facilitating candidate gene discovery in an emerging model plant lineage.</title>
        <authorList>
            <person name="Arias T."/>
            <person name="Riano-Pachon D.M."/>
            <person name="Di Stilio V.S."/>
        </authorList>
    </citation>
    <scope>NUCLEOTIDE SEQUENCE [LARGE SCALE GENOMIC DNA]</scope>
    <source>
        <strain evidence="2">cv. WT478/WT964</strain>
        <tissue evidence="1">Leaves</tissue>
    </source>
</reference>
<evidence type="ECO:0000313" key="2">
    <source>
        <dbReference type="Proteomes" id="UP000554482"/>
    </source>
</evidence>
<protein>
    <submittedName>
        <fullName evidence="1">Uncharacterized protein</fullName>
    </submittedName>
</protein>
<comment type="caution">
    <text evidence="1">The sequence shown here is derived from an EMBL/GenBank/DDBJ whole genome shotgun (WGS) entry which is preliminary data.</text>
</comment>
<name>A0A7J6V008_THATH</name>
<proteinExistence type="predicted"/>
<gene>
    <name evidence="1" type="ORF">FRX31_032738</name>
</gene>
<dbReference type="EMBL" id="JABWDY010041052">
    <property type="protein sequence ID" value="KAF5177680.1"/>
    <property type="molecule type" value="Genomic_DNA"/>
</dbReference>
<dbReference type="AlphaFoldDB" id="A0A7J6V008"/>
<sequence>MDHLFEKDILRSMEECKCKQEPDRHVQQGSDRYDSKGINIKVKGIWTYGKMAVTTKVTVGLFL</sequence>
<dbReference type="Proteomes" id="UP000554482">
    <property type="component" value="Unassembled WGS sequence"/>
</dbReference>
<evidence type="ECO:0000313" key="1">
    <source>
        <dbReference type="EMBL" id="KAF5177680.1"/>
    </source>
</evidence>